<keyword evidence="2" id="KW-0963">Cytoplasm</keyword>
<feature type="coiled-coil region" evidence="3">
    <location>
        <begin position="72"/>
        <end position="99"/>
    </location>
</feature>
<evidence type="ECO:0000313" key="5">
    <source>
        <dbReference type="EMBL" id="MFC0212211.1"/>
    </source>
</evidence>
<evidence type="ECO:0000259" key="4">
    <source>
        <dbReference type="Pfam" id="PF16321"/>
    </source>
</evidence>
<dbReference type="Proteomes" id="UP001589776">
    <property type="component" value="Unassembled WGS sequence"/>
</dbReference>
<comment type="function">
    <text evidence="2">Required for dimerization of active 70S ribosomes into 100S ribosomes in stationary phase; 100S ribosomes are translationally inactive and sometimes present during exponential growth.</text>
</comment>
<dbReference type="RefSeq" id="WP_377469326.1">
    <property type="nucleotide sequence ID" value="NZ_JBHLWN010000027.1"/>
</dbReference>
<dbReference type="NCBIfam" id="TIGR00741">
    <property type="entry name" value="yfiA"/>
    <property type="match status" value="1"/>
</dbReference>
<dbReference type="Pfam" id="PF16321">
    <property type="entry name" value="Ribosom_S30AE_C"/>
    <property type="match status" value="1"/>
</dbReference>
<comment type="similarity">
    <text evidence="2">Belongs to the HPF/YfiA ribosome-associated protein family. Long HPF subfamily.</text>
</comment>
<evidence type="ECO:0000256" key="1">
    <source>
        <dbReference type="ARBA" id="ARBA00022845"/>
    </source>
</evidence>
<dbReference type="Gene3D" id="3.30.160.100">
    <property type="entry name" value="Ribosome hibernation promotion factor-like"/>
    <property type="match status" value="1"/>
</dbReference>
<proteinExistence type="inferred from homology"/>
<dbReference type="CDD" id="cd00552">
    <property type="entry name" value="RaiA"/>
    <property type="match status" value="1"/>
</dbReference>
<gene>
    <name evidence="2 5" type="primary">hpf</name>
    <name evidence="5" type="ORF">ACFFK0_07025</name>
</gene>
<evidence type="ECO:0000313" key="6">
    <source>
        <dbReference type="Proteomes" id="UP001589776"/>
    </source>
</evidence>
<dbReference type="EMBL" id="JBHLWN010000027">
    <property type="protein sequence ID" value="MFC0212211.1"/>
    <property type="molecule type" value="Genomic_DNA"/>
</dbReference>
<dbReference type="PANTHER" id="PTHR33231:SF1">
    <property type="entry name" value="30S RIBOSOMAL PROTEIN"/>
    <property type="match status" value="1"/>
</dbReference>
<dbReference type="InterPro" id="IPR036567">
    <property type="entry name" value="RHF-like"/>
</dbReference>
<dbReference type="Pfam" id="PF02482">
    <property type="entry name" value="Ribosomal_S30AE"/>
    <property type="match status" value="1"/>
</dbReference>
<dbReference type="InterPro" id="IPR032528">
    <property type="entry name" value="Ribosom_S30AE_C"/>
</dbReference>
<comment type="subcellular location">
    <subcellularLocation>
        <location evidence="2">Cytoplasm</location>
    </subcellularLocation>
</comment>
<dbReference type="SUPFAM" id="SSF69754">
    <property type="entry name" value="Ribosome binding protein Y (YfiA homologue)"/>
    <property type="match status" value="1"/>
</dbReference>
<name>A0ABV6DHT2_9BACL</name>
<comment type="caution">
    <text evidence="5">The sequence shown here is derived from an EMBL/GenBank/DDBJ whole genome shotgun (WGS) entry which is preliminary data.</text>
</comment>
<dbReference type="InterPro" id="IPR034694">
    <property type="entry name" value="HPF_long/plastid"/>
</dbReference>
<sequence length="178" mass="20328">MQIIIHGKHIAVTEALKQYVEHKLRRLDTLAAASEAVVTIAVGGHKHEHKVEVTLRLDGAVIRAEERTDDMYTSIDKVADKLERKLRKLKEKLRRRLRRGTGRAEEGMMAADAELGEEQAPFEIGRVKRLELKPVDVEDAILEMNLLDHQFHVFINRKTQATEVVYRRLDGTYGLITA</sequence>
<dbReference type="InterPro" id="IPR038416">
    <property type="entry name" value="Ribosom_S30AE_C_sf"/>
</dbReference>
<dbReference type="InterPro" id="IPR050574">
    <property type="entry name" value="HPF/YfiA_ribosome-assoc"/>
</dbReference>
<dbReference type="PANTHER" id="PTHR33231">
    <property type="entry name" value="30S RIBOSOMAL PROTEIN"/>
    <property type="match status" value="1"/>
</dbReference>
<evidence type="ECO:0000256" key="3">
    <source>
        <dbReference type="SAM" id="Coils"/>
    </source>
</evidence>
<organism evidence="5 6">
    <name type="scientific">Paenibacillus chartarius</name>
    <dbReference type="NCBI Taxonomy" id="747481"/>
    <lineage>
        <taxon>Bacteria</taxon>
        <taxon>Bacillati</taxon>
        <taxon>Bacillota</taxon>
        <taxon>Bacilli</taxon>
        <taxon>Bacillales</taxon>
        <taxon>Paenibacillaceae</taxon>
        <taxon>Paenibacillus</taxon>
    </lineage>
</organism>
<keyword evidence="1 2" id="KW-0810">Translation regulation</keyword>
<reference evidence="5 6" key="1">
    <citation type="submission" date="2024-09" db="EMBL/GenBank/DDBJ databases">
        <authorList>
            <person name="Sun Q."/>
            <person name="Mori K."/>
        </authorList>
    </citation>
    <scope>NUCLEOTIDE SEQUENCE [LARGE SCALE GENOMIC DNA]</scope>
    <source>
        <strain evidence="5 6">CCM 7759</strain>
    </source>
</reference>
<evidence type="ECO:0000256" key="2">
    <source>
        <dbReference type="HAMAP-Rule" id="MF_00839"/>
    </source>
</evidence>
<comment type="subunit">
    <text evidence="2">Interacts with 100S ribosomes.</text>
</comment>
<dbReference type="HAMAP" id="MF_00839">
    <property type="entry name" value="HPF"/>
    <property type="match status" value="1"/>
</dbReference>
<feature type="domain" description="Sigma 54 modulation/S30EA ribosomal protein C-terminal" evidence="4">
    <location>
        <begin position="121"/>
        <end position="175"/>
    </location>
</feature>
<dbReference type="Gene3D" id="3.30.505.50">
    <property type="entry name" value="Sigma 54 modulation/S30EA ribosomal protein, C-terminal domain"/>
    <property type="match status" value="1"/>
</dbReference>
<protein>
    <recommendedName>
        <fullName evidence="2">Ribosome hibernation promoting factor</fullName>
        <shortName evidence="2">HPF</shortName>
    </recommendedName>
</protein>
<dbReference type="InterPro" id="IPR003489">
    <property type="entry name" value="RHF/RaiA"/>
</dbReference>
<keyword evidence="6" id="KW-1185">Reference proteome</keyword>
<keyword evidence="3" id="KW-0175">Coiled coil</keyword>
<accession>A0ABV6DHT2</accession>